<organism evidence="2 3">
    <name type="scientific">Piedraia hortae CBS 480.64</name>
    <dbReference type="NCBI Taxonomy" id="1314780"/>
    <lineage>
        <taxon>Eukaryota</taxon>
        <taxon>Fungi</taxon>
        <taxon>Dikarya</taxon>
        <taxon>Ascomycota</taxon>
        <taxon>Pezizomycotina</taxon>
        <taxon>Dothideomycetes</taxon>
        <taxon>Dothideomycetidae</taxon>
        <taxon>Capnodiales</taxon>
        <taxon>Piedraiaceae</taxon>
        <taxon>Piedraia</taxon>
    </lineage>
</organism>
<dbReference type="EMBL" id="MU006051">
    <property type="protein sequence ID" value="KAF2857313.1"/>
    <property type="molecule type" value="Genomic_DNA"/>
</dbReference>
<gene>
    <name evidence="2" type="ORF">K470DRAFT_260950</name>
</gene>
<evidence type="ECO:0000256" key="1">
    <source>
        <dbReference type="SAM" id="MobiDB-lite"/>
    </source>
</evidence>
<name>A0A6A7BPS6_9PEZI</name>
<accession>A0A6A7BPS6</accession>
<proteinExistence type="predicted"/>
<feature type="region of interest" description="Disordered" evidence="1">
    <location>
        <begin position="154"/>
        <end position="179"/>
    </location>
</feature>
<keyword evidence="3" id="KW-1185">Reference proteome</keyword>
<evidence type="ECO:0000313" key="2">
    <source>
        <dbReference type="EMBL" id="KAF2857313.1"/>
    </source>
</evidence>
<dbReference type="Proteomes" id="UP000799421">
    <property type="component" value="Unassembled WGS sequence"/>
</dbReference>
<protein>
    <submittedName>
        <fullName evidence="2">Uncharacterized protein</fullName>
    </submittedName>
</protein>
<feature type="compositionally biased region" description="Basic residues" evidence="1">
    <location>
        <begin position="154"/>
        <end position="166"/>
    </location>
</feature>
<sequence length="229" mass="25432">MGVSMSCRTRKIAPNSLSASDSFPISEYRRLRYWHVLNALAGSVDMKPLFDSDVTKGAFFISTLPESLDNFMDNLNTKGISSFSEILDPLQDIIDKNALKDPMVTALHAATSKRKHFRPTATSSDEYCTFCKSRGFPYKGHSHRNCRRLGKAKKDRANRGFKRHQGVKQSSTSPKDNAYKASAQEAVALITFSDATNTAYLGKVPPPQPARYLDTAASKHMSGVIEDFE</sequence>
<dbReference type="AlphaFoldDB" id="A0A6A7BPS6"/>
<reference evidence="2" key="1">
    <citation type="journal article" date="2020" name="Stud. Mycol.">
        <title>101 Dothideomycetes genomes: a test case for predicting lifestyles and emergence of pathogens.</title>
        <authorList>
            <person name="Haridas S."/>
            <person name="Albert R."/>
            <person name="Binder M."/>
            <person name="Bloem J."/>
            <person name="Labutti K."/>
            <person name="Salamov A."/>
            <person name="Andreopoulos B."/>
            <person name="Baker S."/>
            <person name="Barry K."/>
            <person name="Bills G."/>
            <person name="Bluhm B."/>
            <person name="Cannon C."/>
            <person name="Castanera R."/>
            <person name="Culley D."/>
            <person name="Daum C."/>
            <person name="Ezra D."/>
            <person name="Gonzalez J."/>
            <person name="Henrissat B."/>
            <person name="Kuo A."/>
            <person name="Liang C."/>
            <person name="Lipzen A."/>
            <person name="Lutzoni F."/>
            <person name="Magnuson J."/>
            <person name="Mondo S."/>
            <person name="Nolan M."/>
            <person name="Ohm R."/>
            <person name="Pangilinan J."/>
            <person name="Park H.-J."/>
            <person name="Ramirez L."/>
            <person name="Alfaro M."/>
            <person name="Sun H."/>
            <person name="Tritt A."/>
            <person name="Yoshinaga Y."/>
            <person name="Zwiers L.-H."/>
            <person name="Turgeon B."/>
            <person name="Goodwin S."/>
            <person name="Spatafora J."/>
            <person name="Crous P."/>
            <person name="Grigoriev I."/>
        </authorList>
    </citation>
    <scope>NUCLEOTIDE SEQUENCE</scope>
    <source>
        <strain evidence="2">CBS 480.64</strain>
    </source>
</reference>
<evidence type="ECO:0000313" key="3">
    <source>
        <dbReference type="Proteomes" id="UP000799421"/>
    </source>
</evidence>
<dbReference type="OrthoDB" id="3791653at2759"/>